<keyword evidence="1" id="KW-0813">Transport</keyword>
<name>A0ABS2GQR1_9FIRM</name>
<accession>A0ABS2GQR1</accession>
<dbReference type="InterPro" id="IPR051909">
    <property type="entry name" value="MFP_Cation_Efflux"/>
</dbReference>
<dbReference type="PANTHER" id="PTHR30097">
    <property type="entry name" value="CATION EFFLUX SYSTEM PROTEIN CUSB"/>
    <property type="match status" value="1"/>
</dbReference>
<gene>
    <name evidence="3" type="ORF">H9X81_10180</name>
</gene>
<evidence type="ECO:0000256" key="1">
    <source>
        <dbReference type="ARBA" id="ARBA00022448"/>
    </source>
</evidence>
<keyword evidence="4" id="KW-1185">Reference proteome</keyword>
<dbReference type="InterPro" id="IPR058627">
    <property type="entry name" value="MdtA-like_C"/>
</dbReference>
<dbReference type="Gene3D" id="2.40.50.100">
    <property type="match status" value="1"/>
</dbReference>
<feature type="domain" description="Multidrug resistance protein MdtA-like C-terminal permuted SH3" evidence="2">
    <location>
        <begin position="261"/>
        <end position="318"/>
    </location>
</feature>
<dbReference type="Pfam" id="PF25967">
    <property type="entry name" value="RND-MFP_C"/>
    <property type="match status" value="1"/>
</dbReference>
<sequence>MHRILVLTAGGLLAVGAALLPTAYYQNIPTARYVTASTQPGTESVSCSGQILAFDRAETYITSPVVTGDVLVEVGDQVAAGQVLCTVDLPATGLLMTSPELTSDFLKSYLENPETSSLESLLSASSLGEQSVQLAAAPEYASAINGTVTAVNLQSDSLYNSSQAAIVVEDLSELRAELYVPQAGVAGIEPGDKVLIQGAGITGEISGEVVSINPSAMQSLQNGALQVLVPVQVRLTSDSKGARPGYAVTAQILSRSSTDGLFIPYQAVCQDEENQEYVWLLSNTGAAVRQPVTTGEETAEMTQILSGITAEDIVLIGENLQSGQPVRLEGYYEG</sequence>
<dbReference type="EMBL" id="JACSNR010000010">
    <property type="protein sequence ID" value="MBM6924049.1"/>
    <property type="molecule type" value="Genomic_DNA"/>
</dbReference>
<reference evidence="3 4" key="1">
    <citation type="journal article" date="2021" name="Sci. Rep.">
        <title>The distribution of antibiotic resistance genes in chicken gut microbiota commensals.</title>
        <authorList>
            <person name="Juricova H."/>
            <person name="Matiasovicova J."/>
            <person name="Kubasova T."/>
            <person name="Cejkova D."/>
            <person name="Rychlik I."/>
        </authorList>
    </citation>
    <scope>NUCLEOTIDE SEQUENCE [LARGE SCALE GENOMIC DNA]</scope>
    <source>
        <strain evidence="3 4">An564</strain>
    </source>
</reference>
<evidence type="ECO:0000313" key="3">
    <source>
        <dbReference type="EMBL" id="MBM6924049.1"/>
    </source>
</evidence>
<evidence type="ECO:0000313" key="4">
    <source>
        <dbReference type="Proteomes" id="UP000724149"/>
    </source>
</evidence>
<dbReference type="PANTHER" id="PTHR30097:SF4">
    <property type="entry name" value="SLR6042 PROTEIN"/>
    <property type="match status" value="1"/>
</dbReference>
<dbReference type="RefSeq" id="WP_204721694.1">
    <property type="nucleotide sequence ID" value="NZ_JACSNR010000010.1"/>
</dbReference>
<protein>
    <submittedName>
        <fullName evidence="3">HlyD family efflux transporter periplasmic adaptor subunit</fullName>
    </submittedName>
</protein>
<dbReference type="Gene3D" id="2.40.420.20">
    <property type="match status" value="1"/>
</dbReference>
<dbReference type="Proteomes" id="UP000724149">
    <property type="component" value="Unassembled WGS sequence"/>
</dbReference>
<evidence type="ECO:0000259" key="2">
    <source>
        <dbReference type="Pfam" id="PF25967"/>
    </source>
</evidence>
<comment type="caution">
    <text evidence="3">The sequence shown here is derived from an EMBL/GenBank/DDBJ whole genome shotgun (WGS) entry which is preliminary data.</text>
</comment>
<proteinExistence type="predicted"/>
<organism evidence="3 4">
    <name type="scientific">Hydrogenoanaerobacterium saccharovorans</name>
    <dbReference type="NCBI Taxonomy" id="474960"/>
    <lineage>
        <taxon>Bacteria</taxon>
        <taxon>Bacillati</taxon>
        <taxon>Bacillota</taxon>
        <taxon>Clostridia</taxon>
        <taxon>Eubacteriales</taxon>
        <taxon>Oscillospiraceae</taxon>
        <taxon>Hydrogenoanaerobacterium</taxon>
    </lineage>
</organism>